<dbReference type="InterPro" id="IPR036259">
    <property type="entry name" value="MFS_trans_sf"/>
</dbReference>
<evidence type="ECO:0000256" key="2">
    <source>
        <dbReference type="ARBA" id="ARBA00022448"/>
    </source>
</evidence>
<feature type="transmembrane region" description="Helical" evidence="6">
    <location>
        <begin position="486"/>
        <end position="506"/>
    </location>
</feature>
<keyword evidence="3 6" id="KW-0812">Transmembrane</keyword>
<keyword evidence="2" id="KW-0813">Transport</keyword>
<accession>A0A381RIW0</accession>
<feature type="transmembrane region" description="Helical" evidence="6">
    <location>
        <begin position="250"/>
        <end position="269"/>
    </location>
</feature>
<evidence type="ECO:0000256" key="6">
    <source>
        <dbReference type="SAM" id="Phobius"/>
    </source>
</evidence>
<dbReference type="GO" id="GO:0022857">
    <property type="term" value="F:transmembrane transporter activity"/>
    <property type="evidence" value="ECO:0007669"/>
    <property type="project" value="InterPro"/>
</dbReference>
<evidence type="ECO:0000256" key="3">
    <source>
        <dbReference type="ARBA" id="ARBA00022692"/>
    </source>
</evidence>
<dbReference type="EMBL" id="UINC01002002">
    <property type="protein sequence ID" value="SUZ91750.1"/>
    <property type="molecule type" value="Genomic_DNA"/>
</dbReference>
<dbReference type="SUPFAM" id="SSF103473">
    <property type="entry name" value="MFS general substrate transporter"/>
    <property type="match status" value="1"/>
</dbReference>
<dbReference type="PROSITE" id="PS50850">
    <property type="entry name" value="MFS"/>
    <property type="match status" value="1"/>
</dbReference>
<dbReference type="AlphaFoldDB" id="A0A381RIW0"/>
<dbReference type="InterPro" id="IPR011701">
    <property type="entry name" value="MFS"/>
</dbReference>
<feature type="transmembrane region" description="Helical" evidence="6">
    <location>
        <begin position="55"/>
        <end position="72"/>
    </location>
</feature>
<gene>
    <name evidence="8" type="ORF">METZ01_LOCUS44604</name>
</gene>
<sequence length="524" mass="56525">MENNSLPKVGGRSAKFALVLLVIVYVVNFIDRQILSVLAEDIKADLMISDSDLGFLFGTAFAVFYSIFGIPLGRLADVWSRKKLISIGLATWSIMTALSGTAKSFFALSAYRVGVGIGESSASPASYSLLSDYFSPKMRTTILAIYSSGVYIGAGIGLFLGGWIVELWTNAYPDSSLAPLGLKGWQAAFMAVGIPGLILALFTWQIREPKRGMSDGIETPEHPAPFKAMLNEFIGITPLALLGSKQSKKLLGINIVLALTIALASYFLILWTGDMIQWIAFGFGSYVVVCWVQGLKIRDQGTFSMIFKSKAMLFTVIGFPFISFITYSTAAFGPAFYMRNFGISEAEVATVLGLTAAVAGAIGVISGGIIGDKLRKKYVNGRLYIGFLVIFLTVPFSLGVLYSENLYASYAWNFMAQLVSPMWVGIAPATVSDLVMPRMRALAGAFYILMVSMLGLALGPYCVGLLSDTLINQGYSDGDALKTALAAALGVLVITLITLLLACRYLPEEEATKLDRARKLGEIV</sequence>
<evidence type="ECO:0000256" key="4">
    <source>
        <dbReference type="ARBA" id="ARBA00022989"/>
    </source>
</evidence>
<evidence type="ECO:0000256" key="1">
    <source>
        <dbReference type="ARBA" id="ARBA00004141"/>
    </source>
</evidence>
<dbReference type="InterPro" id="IPR020846">
    <property type="entry name" value="MFS_dom"/>
</dbReference>
<organism evidence="8">
    <name type="scientific">marine metagenome</name>
    <dbReference type="NCBI Taxonomy" id="408172"/>
    <lineage>
        <taxon>unclassified sequences</taxon>
        <taxon>metagenomes</taxon>
        <taxon>ecological metagenomes</taxon>
    </lineage>
</organism>
<dbReference type="PANTHER" id="PTHR23505:SF79">
    <property type="entry name" value="PROTEIN SPINSTER"/>
    <property type="match status" value="1"/>
</dbReference>
<feature type="transmembrane region" description="Helical" evidence="6">
    <location>
        <begin position="185"/>
        <end position="204"/>
    </location>
</feature>
<feature type="transmembrane region" description="Helical" evidence="6">
    <location>
        <begin position="349"/>
        <end position="371"/>
    </location>
</feature>
<comment type="subcellular location">
    <subcellularLocation>
        <location evidence="1">Membrane</location>
        <topology evidence="1">Multi-pass membrane protein</topology>
    </subcellularLocation>
</comment>
<feature type="transmembrane region" description="Helical" evidence="6">
    <location>
        <begin position="383"/>
        <end position="402"/>
    </location>
</feature>
<evidence type="ECO:0000313" key="8">
    <source>
        <dbReference type="EMBL" id="SUZ91750.1"/>
    </source>
</evidence>
<feature type="transmembrane region" description="Helical" evidence="6">
    <location>
        <begin position="414"/>
        <end position="435"/>
    </location>
</feature>
<dbReference type="Gene3D" id="1.20.1250.20">
    <property type="entry name" value="MFS general substrate transporter like domains"/>
    <property type="match status" value="2"/>
</dbReference>
<feature type="transmembrane region" description="Helical" evidence="6">
    <location>
        <begin position="142"/>
        <end position="165"/>
    </location>
</feature>
<feature type="transmembrane region" description="Helical" evidence="6">
    <location>
        <begin position="442"/>
        <end position="466"/>
    </location>
</feature>
<protein>
    <recommendedName>
        <fullName evidence="7">Major facilitator superfamily (MFS) profile domain-containing protein</fullName>
    </recommendedName>
</protein>
<name>A0A381RIW0_9ZZZZ</name>
<reference evidence="8" key="1">
    <citation type="submission" date="2018-05" db="EMBL/GenBank/DDBJ databases">
        <authorList>
            <person name="Lanie J.A."/>
            <person name="Ng W.-L."/>
            <person name="Kazmierczak K.M."/>
            <person name="Andrzejewski T.M."/>
            <person name="Davidsen T.M."/>
            <person name="Wayne K.J."/>
            <person name="Tettelin H."/>
            <person name="Glass J.I."/>
            <person name="Rusch D."/>
            <person name="Podicherti R."/>
            <person name="Tsui H.-C.T."/>
            <person name="Winkler M.E."/>
        </authorList>
    </citation>
    <scope>NUCLEOTIDE SEQUENCE</scope>
</reference>
<feature type="domain" description="Major facilitator superfamily (MFS) profile" evidence="7">
    <location>
        <begin position="17"/>
        <end position="510"/>
    </location>
</feature>
<proteinExistence type="predicted"/>
<keyword evidence="4 6" id="KW-1133">Transmembrane helix</keyword>
<evidence type="ECO:0000259" key="7">
    <source>
        <dbReference type="PROSITE" id="PS50850"/>
    </source>
</evidence>
<dbReference type="InterPro" id="IPR044770">
    <property type="entry name" value="MFS_spinster-like"/>
</dbReference>
<dbReference type="Pfam" id="PF07690">
    <property type="entry name" value="MFS_1"/>
    <property type="match status" value="1"/>
</dbReference>
<evidence type="ECO:0000256" key="5">
    <source>
        <dbReference type="ARBA" id="ARBA00023136"/>
    </source>
</evidence>
<dbReference type="PANTHER" id="PTHR23505">
    <property type="entry name" value="SPINSTER"/>
    <property type="match status" value="1"/>
</dbReference>
<keyword evidence="5 6" id="KW-0472">Membrane</keyword>
<dbReference type="CDD" id="cd17328">
    <property type="entry name" value="MFS_spinster_like"/>
    <property type="match status" value="1"/>
</dbReference>
<dbReference type="GO" id="GO:0016020">
    <property type="term" value="C:membrane"/>
    <property type="evidence" value="ECO:0007669"/>
    <property type="project" value="UniProtKB-SubCell"/>
</dbReference>
<feature type="transmembrane region" description="Helical" evidence="6">
    <location>
        <begin position="313"/>
        <end position="337"/>
    </location>
</feature>
<feature type="transmembrane region" description="Helical" evidence="6">
    <location>
        <begin position="275"/>
        <end position="292"/>
    </location>
</feature>